<gene>
    <name evidence="1" type="ORF">ACFS6J_06040</name>
</gene>
<evidence type="ECO:0000313" key="1">
    <source>
        <dbReference type="EMBL" id="MFD2961334.1"/>
    </source>
</evidence>
<proteinExistence type="predicted"/>
<dbReference type="EMBL" id="JBHUPA010000002">
    <property type="protein sequence ID" value="MFD2961334.1"/>
    <property type="molecule type" value="Genomic_DNA"/>
</dbReference>
<accession>A0ABW6AZC5</accession>
<dbReference type="InterPro" id="IPR012337">
    <property type="entry name" value="RNaseH-like_sf"/>
</dbReference>
<name>A0ABW6AZC5_9SPHI</name>
<evidence type="ECO:0000313" key="2">
    <source>
        <dbReference type="Proteomes" id="UP001597560"/>
    </source>
</evidence>
<dbReference type="Gene3D" id="3.30.420.10">
    <property type="entry name" value="Ribonuclease H-like superfamily/Ribonuclease H"/>
    <property type="match status" value="1"/>
</dbReference>
<protein>
    <recommendedName>
        <fullName evidence="3">Integrase catalytic domain-containing protein</fullName>
    </recommendedName>
</protein>
<evidence type="ECO:0008006" key="3">
    <source>
        <dbReference type="Google" id="ProtNLM"/>
    </source>
</evidence>
<dbReference type="InterPro" id="IPR036397">
    <property type="entry name" value="RNaseH_sf"/>
</dbReference>
<sequence>MQYHNNNRICLTYEEFVPAIMTESNYKYHKANKKITVHGYGGVGRVVLIEFESLPDKYRRSVIETYGNPYEYIAKEPILKLIDWDYKAESYYREYVLPSGGKLPAVDTDSNGKPIINYVKRYTQAANWLNMLARITEDKRALKRELNISMAAFWQTATELIVIKKINLPTNERRLKDKLEKYKGNGYETLIEKHKFGNSYRAKINDELSEAVLKAMLEVRNKHDDTVIADDYNKWAKENNYQPISPETVGYRRRMWASELMLSREGIAKTYNKLSKHIHRDRASAPLLLINSDDNNLDAYFINGKNKYYRPVLYVVIDAFNDYILGYAVGDVVTKELIYEAYRNAFAHVCEMTGGQYLWRQIQTDHWGISGKNTTELEQFYNSMGTFTPAGHKNARTKYVEASFGTIWHQELKKVFTDNYSGPNIQSKEKLNPDTLITSNFPDVSEAPSMIAKLIDNLRNTKRKGSEMTRQQEWINAFINSEKSKKKAISSETRLSLFGKQTKLPIAVSAAGIVFELNKTKRTYELSQRAIFDNIGKKVQVTYDPYNFDEILITDGNTYREVIPLFQNTKAALADQQEGDRARYNNLMAEKATLMDMIKEPLEARKAALERAKIDTESRINAGVLIKEISHKDTKVMGAIEAGASDADLENSIFDLY</sequence>
<reference evidence="2" key="1">
    <citation type="journal article" date="2019" name="Int. J. Syst. Evol. Microbiol.">
        <title>The Global Catalogue of Microorganisms (GCM) 10K type strain sequencing project: providing services to taxonomists for standard genome sequencing and annotation.</title>
        <authorList>
            <consortium name="The Broad Institute Genomics Platform"/>
            <consortium name="The Broad Institute Genome Sequencing Center for Infectious Disease"/>
            <person name="Wu L."/>
            <person name="Ma J."/>
        </authorList>
    </citation>
    <scope>NUCLEOTIDE SEQUENCE [LARGE SCALE GENOMIC DNA]</scope>
    <source>
        <strain evidence="2">KCTC 23098</strain>
    </source>
</reference>
<organism evidence="1 2">
    <name type="scientific">Olivibacter jilunii</name>
    <dbReference type="NCBI Taxonomy" id="985016"/>
    <lineage>
        <taxon>Bacteria</taxon>
        <taxon>Pseudomonadati</taxon>
        <taxon>Bacteroidota</taxon>
        <taxon>Sphingobacteriia</taxon>
        <taxon>Sphingobacteriales</taxon>
        <taxon>Sphingobacteriaceae</taxon>
        <taxon>Olivibacter</taxon>
    </lineage>
</organism>
<keyword evidence="2" id="KW-1185">Reference proteome</keyword>
<dbReference type="SUPFAM" id="SSF53098">
    <property type="entry name" value="Ribonuclease H-like"/>
    <property type="match status" value="1"/>
</dbReference>
<dbReference type="Proteomes" id="UP001597560">
    <property type="component" value="Unassembled WGS sequence"/>
</dbReference>
<comment type="caution">
    <text evidence="1">The sequence shown here is derived from an EMBL/GenBank/DDBJ whole genome shotgun (WGS) entry which is preliminary data.</text>
</comment>
<dbReference type="RefSeq" id="WP_377609457.1">
    <property type="nucleotide sequence ID" value="NZ_JBHUPA010000002.1"/>
</dbReference>